<dbReference type="GO" id="GO:0005737">
    <property type="term" value="C:cytoplasm"/>
    <property type="evidence" value="ECO:0007669"/>
    <property type="project" value="TreeGrafter"/>
</dbReference>
<dbReference type="InterPro" id="IPR050446">
    <property type="entry name" value="FAD-oxidoreductase/Apoptosis"/>
</dbReference>
<evidence type="ECO:0000256" key="7">
    <source>
        <dbReference type="ARBA" id="ARBA00023027"/>
    </source>
</evidence>
<evidence type="ECO:0000256" key="6">
    <source>
        <dbReference type="ARBA" id="ARBA00023002"/>
    </source>
</evidence>
<reference evidence="11 12" key="1">
    <citation type="submission" date="2020-05" db="EMBL/GenBank/DDBJ databases">
        <title>Flexivirga sp. ID2601S isolated from air conditioner.</title>
        <authorList>
            <person name="Kim D.H."/>
        </authorList>
    </citation>
    <scope>NUCLEOTIDE SEQUENCE [LARGE SCALE GENOMIC DNA]</scope>
    <source>
        <strain evidence="11 12">ID2601S</strain>
    </source>
</reference>
<keyword evidence="2" id="KW-0285">Flavoprotein</keyword>
<evidence type="ECO:0000256" key="3">
    <source>
        <dbReference type="ARBA" id="ARBA00022703"/>
    </source>
</evidence>
<dbReference type="RefSeq" id="WP_171152024.1">
    <property type="nucleotide sequence ID" value="NZ_JABENB010000001.1"/>
</dbReference>
<dbReference type="SUPFAM" id="SSF51905">
    <property type="entry name" value="FAD/NAD(P)-binding domain"/>
    <property type="match status" value="1"/>
</dbReference>
<keyword evidence="6" id="KW-0560">Oxidoreductase</keyword>
<dbReference type="AlphaFoldDB" id="A0A849AFK9"/>
<dbReference type="EMBL" id="JABENB010000001">
    <property type="protein sequence ID" value="NNG38366.1"/>
    <property type="molecule type" value="Genomic_DNA"/>
</dbReference>
<protein>
    <submittedName>
        <fullName evidence="11">FAD-dependent oxidoreductase</fullName>
    </submittedName>
</protein>
<dbReference type="GO" id="GO:0046983">
    <property type="term" value="F:protein dimerization activity"/>
    <property type="evidence" value="ECO:0007669"/>
    <property type="project" value="InterPro"/>
</dbReference>
<evidence type="ECO:0000313" key="11">
    <source>
        <dbReference type="EMBL" id="NNG38366.1"/>
    </source>
</evidence>
<dbReference type="PRINTS" id="PR00469">
    <property type="entry name" value="PNDRDTASEII"/>
</dbReference>
<evidence type="ECO:0000259" key="9">
    <source>
        <dbReference type="Pfam" id="PF07992"/>
    </source>
</evidence>
<dbReference type="GO" id="GO:0012501">
    <property type="term" value="P:programmed cell death"/>
    <property type="evidence" value="ECO:0007669"/>
    <property type="project" value="TreeGrafter"/>
</dbReference>
<evidence type="ECO:0000256" key="4">
    <source>
        <dbReference type="ARBA" id="ARBA00022827"/>
    </source>
</evidence>
<dbReference type="PRINTS" id="PR00368">
    <property type="entry name" value="FADPNR"/>
</dbReference>
<dbReference type="GO" id="GO:0033108">
    <property type="term" value="P:mitochondrial respiratory chain complex assembly"/>
    <property type="evidence" value="ECO:0007669"/>
    <property type="project" value="TreeGrafter"/>
</dbReference>
<sequence length="401" mass="42645">MASLDGSKYDYVIVGGGVAGASAAKAIRERDAEGSVLVLGLEPDPPVYRPDLSKGLWLSDQTKLADIWLMDGKGAELHTSLPVTAIDTEAHEVEIDGGAKVGYGTLLIATGAQPRHLDLPESDRIVYYRTVADYRRLRELATAGSAVTVVGGGYIGAELTSALAQNDVKVTMIIEGELVQQHMFPASIAELVTKDFRDHGVELLTGTKVVSGEVTGDTVAVRTQDGKMVEGVAAVVGIGVEPRTKLAQDSGLTVEGGIVVDDRLRTSAADVYAAGDDTSFPDPLLGQRRVEHVDNAETMGKVAGENMAGADQPYDHTPFFWSDLFDNGYEAIGELSSAMDTVEDWNGEHTAAVVYYLADGTVRGVLLWNTWDSVEKAREVIEKSGKGELGKDQLSGLIPPG</sequence>
<dbReference type="GO" id="GO:0071949">
    <property type="term" value="F:FAD binding"/>
    <property type="evidence" value="ECO:0007669"/>
    <property type="project" value="TreeGrafter"/>
</dbReference>
<gene>
    <name evidence="11" type="ORF">HJ588_03630</name>
</gene>
<dbReference type="SMART" id="SM01353">
    <property type="entry name" value="AIF_C"/>
    <property type="match status" value="1"/>
</dbReference>
<feature type="domain" description="FAD/NAD(P)-binding" evidence="9">
    <location>
        <begin position="9"/>
        <end position="300"/>
    </location>
</feature>
<dbReference type="Pfam" id="PF14721">
    <property type="entry name" value="AIF_C"/>
    <property type="match status" value="1"/>
</dbReference>
<keyword evidence="4" id="KW-0274">FAD</keyword>
<dbReference type="InterPro" id="IPR036188">
    <property type="entry name" value="FAD/NAD-bd_sf"/>
</dbReference>
<organism evidence="11 12">
    <name type="scientific">Flexivirga aerilata</name>
    <dbReference type="NCBI Taxonomy" id="1656889"/>
    <lineage>
        <taxon>Bacteria</taxon>
        <taxon>Bacillati</taxon>
        <taxon>Actinomycetota</taxon>
        <taxon>Actinomycetes</taxon>
        <taxon>Micrococcales</taxon>
        <taxon>Dermacoccaceae</taxon>
        <taxon>Flexivirga</taxon>
    </lineage>
</organism>
<dbReference type="PANTHER" id="PTHR43557">
    <property type="entry name" value="APOPTOSIS-INDUCING FACTOR 1"/>
    <property type="match status" value="1"/>
</dbReference>
<keyword evidence="7" id="KW-0520">NAD</keyword>
<keyword evidence="3" id="KW-0053">Apoptosis</keyword>
<evidence type="ECO:0000256" key="5">
    <source>
        <dbReference type="ARBA" id="ARBA00022946"/>
    </source>
</evidence>
<dbReference type="InterPro" id="IPR023753">
    <property type="entry name" value="FAD/NAD-binding_dom"/>
</dbReference>
<dbReference type="Proteomes" id="UP000557772">
    <property type="component" value="Unassembled WGS sequence"/>
</dbReference>
<dbReference type="PANTHER" id="PTHR43557:SF4">
    <property type="entry name" value="APOPTOSIS-INDUCING FACTOR 1, MITOCHONDRIAL"/>
    <property type="match status" value="1"/>
</dbReference>
<comment type="catalytic activity">
    <reaction evidence="8">
        <text>A + NADH + H(+) = AH2 + NAD(+)</text>
        <dbReference type="Rhea" id="RHEA:11356"/>
        <dbReference type="ChEBI" id="CHEBI:13193"/>
        <dbReference type="ChEBI" id="CHEBI:15378"/>
        <dbReference type="ChEBI" id="CHEBI:17499"/>
        <dbReference type="ChEBI" id="CHEBI:57540"/>
        <dbReference type="ChEBI" id="CHEBI:57945"/>
    </reaction>
</comment>
<evidence type="ECO:0000313" key="12">
    <source>
        <dbReference type="Proteomes" id="UP000557772"/>
    </source>
</evidence>
<dbReference type="GO" id="GO:0016174">
    <property type="term" value="F:NAD(P)H oxidase H2O2-forming activity"/>
    <property type="evidence" value="ECO:0007669"/>
    <property type="project" value="TreeGrafter"/>
</dbReference>
<name>A0A849AFK9_9MICO</name>
<proteinExistence type="predicted"/>
<dbReference type="Gene3D" id="3.30.390.30">
    <property type="match status" value="1"/>
</dbReference>
<comment type="cofactor">
    <cofactor evidence="1">
        <name>FAD</name>
        <dbReference type="ChEBI" id="CHEBI:57692"/>
    </cofactor>
</comment>
<dbReference type="Gene3D" id="3.50.50.60">
    <property type="entry name" value="FAD/NAD(P)-binding domain"/>
    <property type="match status" value="2"/>
</dbReference>
<dbReference type="InterPro" id="IPR029324">
    <property type="entry name" value="AIF_C"/>
</dbReference>
<dbReference type="SUPFAM" id="SSF55424">
    <property type="entry name" value="FAD/NAD-linked reductases, dimerisation (C-terminal) domain"/>
    <property type="match status" value="1"/>
</dbReference>
<dbReference type="Pfam" id="PF07992">
    <property type="entry name" value="Pyr_redox_2"/>
    <property type="match status" value="1"/>
</dbReference>
<evidence type="ECO:0000256" key="8">
    <source>
        <dbReference type="ARBA" id="ARBA00047786"/>
    </source>
</evidence>
<dbReference type="InterPro" id="IPR016156">
    <property type="entry name" value="FAD/NAD-linked_Rdtase_dimer_sf"/>
</dbReference>
<evidence type="ECO:0000256" key="2">
    <source>
        <dbReference type="ARBA" id="ARBA00022630"/>
    </source>
</evidence>
<evidence type="ECO:0000256" key="1">
    <source>
        <dbReference type="ARBA" id="ARBA00001974"/>
    </source>
</evidence>
<keyword evidence="5" id="KW-0809">Transit peptide</keyword>
<evidence type="ECO:0000259" key="10">
    <source>
        <dbReference type="Pfam" id="PF14721"/>
    </source>
</evidence>
<keyword evidence="12" id="KW-1185">Reference proteome</keyword>
<feature type="domain" description="Mitochondrial apoptosis-inducing factor C-terminal" evidence="10">
    <location>
        <begin position="303"/>
        <end position="345"/>
    </location>
</feature>
<accession>A0A849AFK9</accession>
<comment type="caution">
    <text evidence="11">The sequence shown here is derived from an EMBL/GenBank/DDBJ whole genome shotgun (WGS) entry which is preliminary data.</text>
</comment>